<comment type="similarity">
    <text evidence="3 8">Belongs to the glycosyl hydrolase 27 family.</text>
</comment>
<evidence type="ECO:0000256" key="7">
    <source>
        <dbReference type="ARBA" id="ARBA00023295"/>
    </source>
</evidence>
<comment type="caution">
    <text evidence="11">The sequence shown here is derived from an EMBL/GenBank/DDBJ whole genome shotgun (WGS) entry which is preliminary data.</text>
</comment>
<dbReference type="GO" id="GO:0005975">
    <property type="term" value="P:carbohydrate metabolic process"/>
    <property type="evidence" value="ECO:0007669"/>
    <property type="project" value="InterPro"/>
</dbReference>
<reference evidence="11" key="2">
    <citation type="submission" date="2023-06" db="EMBL/GenBank/DDBJ databases">
        <authorList>
            <consortium name="Lawrence Berkeley National Laboratory"/>
            <person name="Haridas S."/>
            <person name="Hensen N."/>
            <person name="Bonometti L."/>
            <person name="Westerberg I."/>
            <person name="Brannstrom I.O."/>
            <person name="Guillou S."/>
            <person name="Cros-Aarteil S."/>
            <person name="Calhoun S."/>
            <person name="Kuo A."/>
            <person name="Mondo S."/>
            <person name="Pangilinan J."/>
            <person name="Riley R."/>
            <person name="Labutti K."/>
            <person name="Andreopoulos B."/>
            <person name="Lipzen A."/>
            <person name="Chen C."/>
            <person name="Yanf M."/>
            <person name="Daum C."/>
            <person name="Ng V."/>
            <person name="Clum A."/>
            <person name="Steindorff A."/>
            <person name="Ohm R."/>
            <person name="Martin F."/>
            <person name="Silar P."/>
            <person name="Natvig D."/>
            <person name="Lalanne C."/>
            <person name="Gautier V."/>
            <person name="Ament-Velasquez S.L."/>
            <person name="Kruys A."/>
            <person name="Hutchinson M.I."/>
            <person name="Powell A.J."/>
            <person name="Barry K."/>
            <person name="Miller A.N."/>
            <person name="Grigoriev I.V."/>
            <person name="Debuchy R."/>
            <person name="Gladieux P."/>
            <person name="Thoren M.H."/>
            <person name="Johannesson H."/>
        </authorList>
    </citation>
    <scope>NUCLEOTIDE SEQUENCE</scope>
    <source>
        <strain evidence="11">CBS 168.71</strain>
    </source>
</reference>
<dbReference type="SUPFAM" id="SSF51445">
    <property type="entry name" value="(Trans)glycosidases"/>
    <property type="match status" value="1"/>
</dbReference>
<dbReference type="PRINTS" id="PR00740">
    <property type="entry name" value="GLHYDRLASE27"/>
</dbReference>
<protein>
    <recommendedName>
        <fullName evidence="4 8">Alpha-galactosidase</fullName>
        <ecNumber evidence="4 8">3.2.1.22</ecNumber>
    </recommendedName>
    <alternativeName>
        <fullName evidence="8">Melibiase</fullName>
    </alternativeName>
</protein>
<dbReference type="InterPro" id="IPR002241">
    <property type="entry name" value="Glyco_hydro_27"/>
</dbReference>
<evidence type="ECO:0000259" key="10">
    <source>
        <dbReference type="Pfam" id="PF17801"/>
    </source>
</evidence>
<dbReference type="EMBL" id="JAUEPN010000006">
    <property type="protein sequence ID" value="KAK3293693.1"/>
    <property type="molecule type" value="Genomic_DNA"/>
</dbReference>
<dbReference type="InterPro" id="IPR013780">
    <property type="entry name" value="Glyco_hydro_b"/>
</dbReference>
<evidence type="ECO:0000256" key="9">
    <source>
        <dbReference type="SAM" id="SignalP"/>
    </source>
</evidence>
<sequence>MPNMNAALKALFFALVQLRAAEALDNGIGRKPHMGWSSWNVAQCDSASATYAIDTANKFISLGLKDLGYEYVNIDDCWTTRSRDGSGKLVPDPSKWPDGIKPVVDQIHEMGLKFGLYGCAGQQTCAGFPGSDGAVHAASDVSQLAGWGVDFWKYDNCFTPCLDNPPPQTCGRPAGNTKTWYAPMRDAILDVQETNKIHFNLCNWGRDEVWTWGAEYGHSWRMSTDNWGDWASVERIGSSAAAISDYSGPGGFNDLDMLYLGSSKINADQERLHFGLWAIAKSPLVLGLDLNKISDWTLDIIKNKGIIDINQDSLGKAATTFTPPGSQGPVNGKIHPYWAGPLSDGVVIGLCAGTSGGKYGVSFKDVPGLVDGEYSWEEMYTGETGTGSSIEFDIKLHDMRVIKVTTAGAKVRGKGRGKARIDPSL</sequence>
<evidence type="ECO:0000256" key="8">
    <source>
        <dbReference type="RuleBase" id="RU361168"/>
    </source>
</evidence>
<feature type="domain" description="Alpha galactosidase C-terminal" evidence="10">
    <location>
        <begin position="337"/>
        <end position="404"/>
    </location>
</feature>
<gene>
    <name evidence="11" type="ORF">B0H64DRAFT_426220</name>
</gene>
<dbReference type="PANTHER" id="PTHR11452">
    <property type="entry name" value="ALPHA-GALACTOSIDASE/ALPHA-N-ACETYLGALACTOSAMINIDASE"/>
    <property type="match status" value="1"/>
</dbReference>
<dbReference type="GO" id="GO:0004557">
    <property type="term" value="F:alpha-galactosidase activity"/>
    <property type="evidence" value="ECO:0007669"/>
    <property type="project" value="UniProtKB-EC"/>
</dbReference>
<evidence type="ECO:0000313" key="11">
    <source>
        <dbReference type="EMBL" id="KAK3293693.1"/>
    </source>
</evidence>
<reference evidence="11" key="1">
    <citation type="journal article" date="2023" name="Mol. Phylogenet. Evol.">
        <title>Genome-scale phylogeny and comparative genomics of the fungal order Sordariales.</title>
        <authorList>
            <person name="Hensen N."/>
            <person name="Bonometti L."/>
            <person name="Westerberg I."/>
            <person name="Brannstrom I.O."/>
            <person name="Guillou S."/>
            <person name="Cros-Aarteil S."/>
            <person name="Calhoun S."/>
            <person name="Haridas S."/>
            <person name="Kuo A."/>
            <person name="Mondo S."/>
            <person name="Pangilinan J."/>
            <person name="Riley R."/>
            <person name="LaButti K."/>
            <person name="Andreopoulos B."/>
            <person name="Lipzen A."/>
            <person name="Chen C."/>
            <person name="Yan M."/>
            <person name="Daum C."/>
            <person name="Ng V."/>
            <person name="Clum A."/>
            <person name="Steindorff A."/>
            <person name="Ohm R.A."/>
            <person name="Martin F."/>
            <person name="Silar P."/>
            <person name="Natvig D.O."/>
            <person name="Lalanne C."/>
            <person name="Gautier V."/>
            <person name="Ament-Velasquez S.L."/>
            <person name="Kruys A."/>
            <person name="Hutchinson M.I."/>
            <person name="Powell A.J."/>
            <person name="Barry K."/>
            <person name="Miller A.N."/>
            <person name="Grigoriev I.V."/>
            <person name="Debuchy R."/>
            <person name="Gladieux P."/>
            <person name="Hiltunen Thoren M."/>
            <person name="Johannesson H."/>
        </authorList>
    </citation>
    <scope>NUCLEOTIDE SEQUENCE</scope>
    <source>
        <strain evidence="11">CBS 168.71</strain>
    </source>
</reference>
<keyword evidence="12" id="KW-1185">Reference proteome</keyword>
<keyword evidence="5 9" id="KW-0732">Signal</keyword>
<dbReference type="RefSeq" id="XP_062657207.1">
    <property type="nucleotide sequence ID" value="XM_062805724.1"/>
</dbReference>
<dbReference type="InterPro" id="IPR017853">
    <property type="entry name" value="GH"/>
</dbReference>
<proteinExistence type="inferred from homology"/>
<comment type="function">
    <text evidence="2">Hydrolyzes a variety of simple alpha-D-galactoside as well as more complex molecules such as oligosaccharides and polysaccharides.</text>
</comment>
<evidence type="ECO:0000256" key="2">
    <source>
        <dbReference type="ARBA" id="ARBA00003969"/>
    </source>
</evidence>
<evidence type="ECO:0000256" key="4">
    <source>
        <dbReference type="ARBA" id="ARBA00012755"/>
    </source>
</evidence>
<dbReference type="Pfam" id="PF17801">
    <property type="entry name" value="Melibiase_C"/>
    <property type="match status" value="1"/>
</dbReference>
<dbReference type="InterPro" id="IPR013785">
    <property type="entry name" value="Aldolase_TIM"/>
</dbReference>
<evidence type="ECO:0000313" key="12">
    <source>
        <dbReference type="Proteomes" id="UP001278766"/>
    </source>
</evidence>
<evidence type="ECO:0000256" key="1">
    <source>
        <dbReference type="ARBA" id="ARBA00001255"/>
    </source>
</evidence>
<dbReference type="InterPro" id="IPR000111">
    <property type="entry name" value="Glyco_hydro_27/36_CS"/>
</dbReference>
<accession>A0AAE0HBV7</accession>
<dbReference type="AlphaFoldDB" id="A0AAE0HBV7"/>
<feature type="chain" id="PRO_5041919244" description="Alpha-galactosidase" evidence="9">
    <location>
        <begin position="24"/>
        <end position="425"/>
    </location>
</feature>
<evidence type="ECO:0000256" key="6">
    <source>
        <dbReference type="ARBA" id="ARBA00022801"/>
    </source>
</evidence>
<dbReference type="Gene3D" id="2.60.40.1180">
    <property type="entry name" value="Golgi alpha-mannosidase II"/>
    <property type="match status" value="1"/>
</dbReference>
<feature type="signal peptide" evidence="9">
    <location>
        <begin position="1"/>
        <end position="23"/>
    </location>
</feature>
<dbReference type="EC" id="3.2.1.22" evidence="4 8"/>
<evidence type="ECO:0000256" key="5">
    <source>
        <dbReference type="ARBA" id="ARBA00022729"/>
    </source>
</evidence>
<keyword evidence="8" id="KW-1015">Disulfide bond</keyword>
<dbReference type="Pfam" id="PF16499">
    <property type="entry name" value="Melibiase_2"/>
    <property type="match status" value="1"/>
</dbReference>
<dbReference type="PROSITE" id="PS00512">
    <property type="entry name" value="ALPHA_GALACTOSIDASE"/>
    <property type="match status" value="1"/>
</dbReference>
<dbReference type="Gene3D" id="3.20.20.70">
    <property type="entry name" value="Aldolase class I"/>
    <property type="match status" value="1"/>
</dbReference>
<dbReference type="InterPro" id="IPR041233">
    <property type="entry name" value="Melibiase_C"/>
</dbReference>
<keyword evidence="7 8" id="KW-0326">Glycosidase</keyword>
<comment type="catalytic activity">
    <reaction evidence="1 8">
        <text>Hydrolysis of terminal, non-reducing alpha-D-galactose residues in alpha-D-galactosides, including galactose oligosaccharides, galactomannans and galactolipids.</text>
        <dbReference type="EC" id="3.2.1.22"/>
    </reaction>
</comment>
<dbReference type="Proteomes" id="UP001278766">
    <property type="component" value="Unassembled WGS sequence"/>
</dbReference>
<evidence type="ECO:0000256" key="3">
    <source>
        <dbReference type="ARBA" id="ARBA00009743"/>
    </source>
</evidence>
<name>A0AAE0HBV7_9PEZI</name>
<dbReference type="CDD" id="cd14792">
    <property type="entry name" value="GH27"/>
    <property type="match status" value="1"/>
</dbReference>
<keyword evidence="6 8" id="KW-0378">Hydrolase</keyword>
<dbReference type="GeneID" id="87842672"/>
<organism evidence="11 12">
    <name type="scientific">Chaetomium fimeti</name>
    <dbReference type="NCBI Taxonomy" id="1854472"/>
    <lineage>
        <taxon>Eukaryota</taxon>
        <taxon>Fungi</taxon>
        <taxon>Dikarya</taxon>
        <taxon>Ascomycota</taxon>
        <taxon>Pezizomycotina</taxon>
        <taxon>Sordariomycetes</taxon>
        <taxon>Sordariomycetidae</taxon>
        <taxon>Sordariales</taxon>
        <taxon>Chaetomiaceae</taxon>
        <taxon>Chaetomium</taxon>
    </lineage>
</organism>
<dbReference type="PANTHER" id="PTHR11452:SF75">
    <property type="entry name" value="ALPHA-GALACTOSIDASE MEL1"/>
    <property type="match status" value="1"/>
</dbReference>